<proteinExistence type="predicted"/>
<reference evidence="1" key="1">
    <citation type="submission" date="2021-01" db="EMBL/GenBank/DDBJ databases">
        <authorList>
            <consortium name="Genoscope - CEA"/>
            <person name="William W."/>
        </authorList>
    </citation>
    <scope>NUCLEOTIDE SEQUENCE</scope>
</reference>
<sequence>MLALVNTTSSSLRGGGCGSFRMNPRTYGNLESDIQDLDNFITKFNSVVEIICAKADVAINSIEFSKIMIAIQWFIFQEENIYKLNKNPLYREIIQPDCRGNPKIIEKLLDLYQNRLITASLSKAIFSFHAINSDRIMNFDLQKQFLDISDDLKQQIEIEKNDLIQIQMEVYLFLKKLLSRQLQIIITKGRILQKDLQVVYLDRQYNQNLMLNYLNPYLRQPAKFTTYIMGNHQLFKNDLQQNLEEIIFHIEKTHEKLVKNSNNWMNHFLWIQMIGKILVYNPLITKKNQNSQLAHSILKPNQYIYGRNI</sequence>
<keyword evidence="2" id="KW-1185">Reference proteome</keyword>
<accession>A0A8S1QS94</accession>
<organism evidence="1 2">
    <name type="scientific">Paramecium primaurelia</name>
    <dbReference type="NCBI Taxonomy" id="5886"/>
    <lineage>
        <taxon>Eukaryota</taxon>
        <taxon>Sar</taxon>
        <taxon>Alveolata</taxon>
        <taxon>Ciliophora</taxon>
        <taxon>Intramacronucleata</taxon>
        <taxon>Oligohymenophorea</taxon>
        <taxon>Peniculida</taxon>
        <taxon>Parameciidae</taxon>
        <taxon>Paramecium</taxon>
    </lineage>
</organism>
<protein>
    <submittedName>
        <fullName evidence="1">Uncharacterized protein</fullName>
    </submittedName>
</protein>
<comment type="caution">
    <text evidence="1">The sequence shown here is derived from an EMBL/GenBank/DDBJ whole genome shotgun (WGS) entry which is preliminary data.</text>
</comment>
<dbReference type="EMBL" id="CAJJDM010000249">
    <property type="protein sequence ID" value="CAD8118451.1"/>
    <property type="molecule type" value="Genomic_DNA"/>
</dbReference>
<evidence type="ECO:0000313" key="2">
    <source>
        <dbReference type="Proteomes" id="UP000688137"/>
    </source>
</evidence>
<dbReference type="AlphaFoldDB" id="A0A8S1QS94"/>
<evidence type="ECO:0000313" key="1">
    <source>
        <dbReference type="EMBL" id="CAD8118451.1"/>
    </source>
</evidence>
<name>A0A8S1QS94_PARPR</name>
<gene>
    <name evidence="1" type="ORF">PPRIM_AZ9-3.1.T2400006</name>
</gene>
<dbReference type="Proteomes" id="UP000688137">
    <property type="component" value="Unassembled WGS sequence"/>
</dbReference>